<organism evidence="2 3">
    <name type="scientific">Ancylostoma ceylanicum</name>
    <dbReference type="NCBI Taxonomy" id="53326"/>
    <lineage>
        <taxon>Eukaryota</taxon>
        <taxon>Metazoa</taxon>
        <taxon>Ecdysozoa</taxon>
        <taxon>Nematoda</taxon>
        <taxon>Chromadorea</taxon>
        <taxon>Rhabditida</taxon>
        <taxon>Rhabditina</taxon>
        <taxon>Rhabditomorpha</taxon>
        <taxon>Strongyloidea</taxon>
        <taxon>Ancylostomatidae</taxon>
        <taxon>Ancylostomatinae</taxon>
        <taxon>Ancylostoma</taxon>
    </lineage>
</organism>
<gene>
    <name evidence="2" type="ORF">ANCCEY_06768</name>
</gene>
<dbReference type="SUPFAM" id="SSF57567">
    <property type="entry name" value="Serine protease inhibitors"/>
    <property type="match status" value="1"/>
</dbReference>
<name>A0A0D6LQI0_9BILA</name>
<evidence type="ECO:0000313" key="3">
    <source>
        <dbReference type="Proteomes" id="UP000054495"/>
    </source>
</evidence>
<keyword evidence="3" id="KW-1185">Reference proteome</keyword>
<dbReference type="InterPro" id="IPR036084">
    <property type="entry name" value="Ser_inhib-like_sf"/>
</dbReference>
<dbReference type="EMBL" id="KE124955">
    <property type="protein sequence ID" value="EPB74154.1"/>
    <property type="molecule type" value="Genomic_DNA"/>
</dbReference>
<keyword evidence="1" id="KW-0646">Protease inhibitor</keyword>
<accession>A0A0D6LQI0</accession>
<sequence>MSCPANETHNPCGDSCEPKCADLYEYERRVDERFAPRDFESWPTTLHQK</sequence>
<dbReference type="AlphaFoldDB" id="A0A0D6LQI0"/>
<reference evidence="2 3" key="1">
    <citation type="submission" date="2013-05" db="EMBL/GenBank/DDBJ databases">
        <title>Draft genome of the parasitic nematode Anyclostoma ceylanicum.</title>
        <authorList>
            <person name="Mitreva M."/>
        </authorList>
    </citation>
    <scope>NUCLEOTIDE SEQUENCE [LARGE SCALE GENOMIC DNA]</scope>
</reference>
<keyword evidence="1" id="KW-0722">Serine protease inhibitor</keyword>
<proteinExistence type="predicted"/>
<evidence type="ECO:0000313" key="2">
    <source>
        <dbReference type="EMBL" id="EPB74154.1"/>
    </source>
</evidence>
<dbReference type="Proteomes" id="UP000054495">
    <property type="component" value="Unassembled WGS sequence"/>
</dbReference>
<evidence type="ECO:0000256" key="1">
    <source>
        <dbReference type="ARBA" id="ARBA00022900"/>
    </source>
</evidence>
<dbReference type="GO" id="GO:0004867">
    <property type="term" value="F:serine-type endopeptidase inhibitor activity"/>
    <property type="evidence" value="ECO:0007669"/>
    <property type="project" value="UniProtKB-KW"/>
</dbReference>
<protein>
    <submittedName>
        <fullName evidence="2">Uncharacterized protein</fullName>
    </submittedName>
</protein>